<comment type="catalytic activity">
    <reaction evidence="14">
        <text>tRNA(Sec) + L-serine + ATP = L-seryl-tRNA(Sec) + AMP + diphosphate + H(+)</text>
        <dbReference type="Rhea" id="RHEA:42580"/>
        <dbReference type="Rhea" id="RHEA-COMP:9742"/>
        <dbReference type="Rhea" id="RHEA-COMP:10128"/>
        <dbReference type="ChEBI" id="CHEBI:15378"/>
        <dbReference type="ChEBI" id="CHEBI:30616"/>
        <dbReference type="ChEBI" id="CHEBI:33019"/>
        <dbReference type="ChEBI" id="CHEBI:33384"/>
        <dbReference type="ChEBI" id="CHEBI:78442"/>
        <dbReference type="ChEBI" id="CHEBI:78533"/>
        <dbReference type="ChEBI" id="CHEBI:456215"/>
        <dbReference type="EC" id="6.1.1.11"/>
    </reaction>
</comment>
<evidence type="ECO:0000313" key="20">
    <source>
        <dbReference type="EnsemblProtists" id="EKX48948"/>
    </source>
</evidence>
<keyword evidence="17" id="KW-0732">Signal</keyword>
<proteinExistence type="inferred from homology"/>
<dbReference type="Proteomes" id="UP000011087">
    <property type="component" value="Unassembled WGS sequence"/>
</dbReference>
<dbReference type="PANTHER" id="PTHR43697">
    <property type="entry name" value="SERYL-TRNA SYNTHETASE"/>
    <property type="match status" value="1"/>
</dbReference>
<dbReference type="NCBIfam" id="TIGR00414">
    <property type="entry name" value="serS"/>
    <property type="match status" value="1"/>
</dbReference>
<evidence type="ECO:0000256" key="17">
    <source>
        <dbReference type="SAM" id="SignalP"/>
    </source>
</evidence>
<evidence type="ECO:0000256" key="15">
    <source>
        <dbReference type="ARBA" id="ARBA00048823"/>
    </source>
</evidence>
<protein>
    <recommendedName>
        <fullName evidence="13">Serine--tRNA ligase</fullName>
        <ecNumber evidence="4">6.1.1.11</ecNumber>
    </recommendedName>
    <alternativeName>
        <fullName evidence="11">Seryl-tRNA synthetase</fullName>
    </alternativeName>
    <alternativeName>
        <fullName evidence="12">Seryl-tRNA(Ser/Sec) synthetase</fullName>
    </alternativeName>
</protein>
<comment type="similarity">
    <text evidence="3">Belongs to the class-II aminoacyl-tRNA synthetase family. Type-1 seryl-tRNA synthetase subfamily.</text>
</comment>
<dbReference type="Pfam" id="PF02403">
    <property type="entry name" value="Seryl_tRNA_N"/>
    <property type="match status" value="1"/>
</dbReference>
<keyword evidence="16" id="KW-0175">Coiled coil</keyword>
<dbReference type="PROSITE" id="PS50862">
    <property type="entry name" value="AA_TRNA_LIGASE_II"/>
    <property type="match status" value="1"/>
</dbReference>
<dbReference type="GO" id="GO:0005737">
    <property type="term" value="C:cytoplasm"/>
    <property type="evidence" value="ECO:0007669"/>
    <property type="project" value="UniProtKB-SubCell"/>
</dbReference>
<evidence type="ECO:0000256" key="11">
    <source>
        <dbReference type="ARBA" id="ARBA00031113"/>
    </source>
</evidence>
<evidence type="ECO:0000256" key="1">
    <source>
        <dbReference type="ARBA" id="ARBA00004496"/>
    </source>
</evidence>
<evidence type="ECO:0000256" key="7">
    <source>
        <dbReference type="ARBA" id="ARBA00022741"/>
    </source>
</evidence>
<name>L1JKA7_GUITC</name>
<evidence type="ECO:0000256" key="14">
    <source>
        <dbReference type="ARBA" id="ARBA00047929"/>
    </source>
</evidence>
<evidence type="ECO:0000256" key="4">
    <source>
        <dbReference type="ARBA" id="ARBA00012840"/>
    </source>
</evidence>
<dbReference type="GO" id="GO:0006434">
    <property type="term" value="P:seryl-tRNA aminoacylation"/>
    <property type="evidence" value="ECO:0007669"/>
    <property type="project" value="InterPro"/>
</dbReference>
<dbReference type="eggNOG" id="KOG2509">
    <property type="taxonomic scope" value="Eukaryota"/>
</dbReference>
<dbReference type="EnsemblProtists" id="EKX48948">
    <property type="protein sequence ID" value="EKX48948"/>
    <property type="gene ID" value="GUITHDRAFT_176846"/>
</dbReference>
<dbReference type="SUPFAM" id="SSF46589">
    <property type="entry name" value="tRNA-binding arm"/>
    <property type="match status" value="1"/>
</dbReference>
<dbReference type="HAMAP" id="MF_00176">
    <property type="entry name" value="Ser_tRNA_synth_type1"/>
    <property type="match status" value="1"/>
</dbReference>
<comment type="catalytic activity">
    <reaction evidence="15">
        <text>tRNA(Ser) + L-serine + ATP = L-seryl-tRNA(Ser) + AMP + diphosphate + H(+)</text>
        <dbReference type="Rhea" id="RHEA:12292"/>
        <dbReference type="Rhea" id="RHEA-COMP:9669"/>
        <dbReference type="Rhea" id="RHEA-COMP:9703"/>
        <dbReference type="ChEBI" id="CHEBI:15378"/>
        <dbReference type="ChEBI" id="CHEBI:30616"/>
        <dbReference type="ChEBI" id="CHEBI:33019"/>
        <dbReference type="ChEBI" id="CHEBI:33384"/>
        <dbReference type="ChEBI" id="CHEBI:78442"/>
        <dbReference type="ChEBI" id="CHEBI:78533"/>
        <dbReference type="ChEBI" id="CHEBI:456215"/>
        <dbReference type="EC" id="6.1.1.11"/>
    </reaction>
</comment>
<dbReference type="InterPro" id="IPR006195">
    <property type="entry name" value="aa-tRNA-synth_II"/>
</dbReference>
<keyword evidence="10" id="KW-0030">Aminoacyl-tRNA synthetase</keyword>
<reference evidence="21" key="2">
    <citation type="submission" date="2012-11" db="EMBL/GenBank/DDBJ databases">
        <authorList>
            <person name="Kuo A."/>
            <person name="Curtis B.A."/>
            <person name="Tanifuji G."/>
            <person name="Burki F."/>
            <person name="Gruber A."/>
            <person name="Irimia M."/>
            <person name="Maruyama S."/>
            <person name="Arias M.C."/>
            <person name="Ball S.G."/>
            <person name="Gile G.H."/>
            <person name="Hirakawa Y."/>
            <person name="Hopkins J.F."/>
            <person name="Rensing S.A."/>
            <person name="Schmutz J."/>
            <person name="Symeonidi A."/>
            <person name="Elias M."/>
            <person name="Eveleigh R.J."/>
            <person name="Herman E.K."/>
            <person name="Klute M.J."/>
            <person name="Nakayama T."/>
            <person name="Obornik M."/>
            <person name="Reyes-Prieto A."/>
            <person name="Armbrust E.V."/>
            <person name="Aves S.J."/>
            <person name="Beiko R.G."/>
            <person name="Coutinho P."/>
            <person name="Dacks J.B."/>
            <person name="Durnford D.G."/>
            <person name="Fast N.M."/>
            <person name="Green B.R."/>
            <person name="Grisdale C."/>
            <person name="Hempe F."/>
            <person name="Henrissat B."/>
            <person name="Hoppner M.P."/>
            <person name="Ishida K.-I."/>
            <person name="Kim E."/>
            <person name="Koreny L."/>
            <person name="Kroth P.G."/>
            <person name="Liu Y."/>
            <person name="Malik S.-B."/>
            <person name="Maier U.G."/>
            <person name="McRose D."/>
            <person name="Mock T."/>
            <person name="Neilson J.A."/>
            <person name="Onodera N.T."/>
            <person name="Poole A.M."/>
            <person name="Pritham E.J."/>
            <person name="Richards T.A."/>
            <person name="Rocap G."/>
            <person name="Roy S.W."/>
            <person name="Sarai C."/>
            <person name="Schaack S."/>
            <person name="Shirato S."/>
            <person name="Slamovits C.H."/>
            <person name="Spencer D.F."/>
            <person name="Suzuki S."/>
            <person name="Worden A.Z."/>
            <person name="Zauner S."/>
            <person name="Barry K."/>
            <person name="Bell C."/>
            <person name="Bharti A.K."/>
            <person name="Crow J.A."/>
            <person name="Grimwood J."/>
            <person name="Kramer R."/>
            <person name="Lindquist E."/>
            <person name="Lucas S."/>
            <person name="Salamov A."/>
            <person name="McFadden G.I."/>
            <person name="Lane C.E."/>
            <person name="Keeling P.J."/>
            <person name="Gray M.W."/>
            <person name="Grigoriev I.V."/>
            <person name="Archibald J.M."/>
        </authorList>
    </citation>
    <scope>NUCLEOTIDE SEQUENCE</scope>
    <source>
        <strain evidence="21">CCMP2712</strain>
    </source>
</reference>
<evidence type="ECO:0000256" key="16">
    <source>
        <dbReference type="SAM" id="Coils"/>
    </source>
</evidence>
<feature type="signal peptide" evidence="17">
    <location>
        <begin position="1"/>
        <end position="22"/>
    </location>
</feature>
<keyword evidence="8" id="KW-0067">ATP-binding</keyword>
<dbReference type="STRING" id="905079.L1JKA7"/>
<feature type="chain" id="PRO_5008771464" description="Serine--tRNA ligase" evidence="17">
    <location>
        <begin position="23"/>
        <end position="517"/>
    </location>
</feature>
<evidence type="ECO:0000256" key="5">
    <source>
        <dbReference type="ARBA" id="ARBA00022490"/>
    </source>
</evidence>
<accession>L1JKA7</accession>
<comment type="pathway">
    <text evidence="2">Aminoacyl-tRNA biosynthesis; selenocysteinyl-tRNA(Sec) biosynthesis; L-seryl-tRNA(Sec) from L-serine and tRNA(Sec): step 1/1.</text>
</comment>
<dbReference type="PRINTS" id="PR00981">
    <property type="entry name" value="TRNASYNTHSER"/>
</dbReference>
<keyword evidence="7" id="KW-0547">Nucleotide-binding</keyword>
<comment type="subcellular location">
    <subcellularLocation>
        <location evidence="1">Cytoplasm</location>
    </subcellularLocation>
</comment>
<dbReference type="KEGG" id="gtt:GUITHDRAFT_176846"/>
<keyword evidence="6" id="KW-0436">Ligase</keyword>
<dbReference type="InterPro" id="IPR033729">
    <property type="entry name" value="SerRS_core"/>
</dbReference>
<feature type="coiled-coil region" evidence="16">
    <location>
        <begin position="140"/>
        <end position="174"/>
    </location>
</feature>
<feature type="domain" description="Aminoacyl-transfer RNA synthetases class-II family profile" evidence="18">
    <location>
        <begin position="244"/>
        <end position="485"/>
    </location>
</feature>
<evidence type="ECO:0000256" key="2">
    <source>
        <dbReference type="ARBA" id="ARBA00005045"/>
    </source>
</evidence>
<evidence type="ECO:0000256" key="3">
    <source>
        <dbReference type="ARBA" id="ARBA00010728"/>
    </source>
</evidence>
<dbReference type="InterPro" id="IPR042103">
    <property type="entry name" value="SerRS_1_N_sf"/>
</dbReference>
<keyword evidence="5" id="KW-0963">Cytoplasm</keyword>
<dbReference type="EC" id="6.1.1.11" evidence="4"/>
<dbReference type="CDD" id="cd00770">
    <property type="entry name" value="SerRS_core"/>
    <property type="match status" value="1"/>
</dbReference>
<evidence type="ECO:0000313" key="19">
    <source>
        <dbReference type="EMBL" id="EKX48948.1"/>
    </source>
</evidence>
<dbReference type="SUPFAM" id="SSF55681">
    <property type="entry name" value="Class II aaRS and biotin synthetases"/>
    <property type="match status" value="1"/>
</dbReference>
<evidence type="ECO:0000256" key="9">
    <source>
        <dbReference type="ARBA" id="ARBA00022917"/>
    </source>
</evidence>
<dbReference type="InterPro" id="IPR015866">
    <property type="entry name" value="Ser-tRNA-synth_1_N"/>
</dbReference>
<sequence>MHLVRAAMAAAMVAGLTSCTRAAGTAFAFHTSIFSNHLNSVSPFATKLQRMGMLGRKRHFSKLVLKGSISSMFQSKGRTPEALKETAALLARKKFDLDIDAILAIEAERKVVQSKANELLHERNTKSKSIGMLKSKGEDVSSILEEVEGLKSQVQEYEAKMKDIEVKLEHMLLNIPNAPHESSPVGSDETENVEIYKWGEPKTFDFPVKDHVDVGAGLKGMDFAAATKISGARFVTLQGQVAQLHRALAQFMLDTHVEKHGYSEVYVPYIVNEETLIGTGQLPKFADDLFMTGHQDRKFYLIPTAEVPVTNLIRDTVLAQDELPIKYTAHTPCFRSEAGSYGRDTRGLIRQHQFEKVELVQIVHPDSSYQALEELTGHAEAILKALELPYRKMELCTGDLGFGAAKTYDLEVWLPAQNTYREISSCSNCEDFQAQRMKARFKSSDKNAKGNELVHTLNGSGLAIGRTLVAILENYQREDGSVEIPKVLRSYMGGKEVIEAAPSSSSSSKKPAVQAAS</sequence>
<evidence type="ECO:0000256" key="8">
    <source>
        <dbReference type="ARBA" id="ARBA00022840"/>
    </source>
</evidence>
<dbReference type="EMBL" id="JH992984">
    <property type="protein sequence ID" value="EKX48948.1"/>
    <property type="molecule type" value="Genomic_DNA"/>
</dbReference>
<reference evidence="19 21" key="1">
    <citation type="journal article" date="2012" name="Nature">
        <title>Algal genomes reveal evolutionary mosaicism and the fate of nucleomorphs.</title>
        <authorList>
            <consortium name="DOE Joint Genome Institute"/>
            <person name="Curtis B.A."/>
            <person name="Tanifuji G."/>
            <person name="Burki F."/>
            <person name="Gruber A."/>
            <person name="Irimia M."/>
            <person name="Maruyama S."/>
            <person name="Arias M.C."/>
            <person name="Ball S.G."/>
            <person name="Gile G.H."/>
            <person name="Hirakawa Y."/>
            <person name="Hopkins J.F."/>
            <person name="Kuo A."/>
            <person name="Rensing S.A."/>
            <person name="Schmutz J."/>
            <person name="Symeonidi A."/>
            <person name="Elias M."/>
            <person name="Eveleigh R.J."/>
            <person name="Herman E.K."/>
            <person name="Klute M.J."/>
            <person name="Nakayama T."/>
            <person name="Obornik M."/>
            <person name="Reyes-Prieto A."/>
            <person name="Armbrust E.V."/>
            <person name="Aves S.J."/>
            <person name="Beiko R.G."/>
            <person name="Coutinho P."/>
            <person name="Dacks J.B."/>
            <person name="Durnford D.G."/>
            <person name="Fast N.M."/>
            <person name="Green B.R."/>
            <person name="Grisdale C.J."/>
            <person name="Hempel F."/>
            <person name="Henrissat B."/>
            <person name="Hoppner M.P."/>
            <person name="Ishida K."/>
            <person name="Kim E."/>
            <person name="Koreny L."/>
            <person name="Kroth P.G."/>
            <person name="Liu Y."/>
            <person name="Malik S.B."/>
            <person name="Maier U.G."/>
            <person name="McRose D."/>
            <person name="Mock T."/>
            <person name="Neilson J.A."/>
            <person name="Onodera N.T."/>
            <person name="Poole A.M."/>
            <person name="Pritham E.J."/>
            <person name="Richards T.A."/>
            <person name="Rocap G."/>
            <person name="Roy S.W."/>
            <person name="Sarai C."/>
            <person name="Schaack S."/>
            <person name="Shirato S."/>
            <person name="Slamovits C.H."/>
            <person name="Spencer D.F."/>
            <person name="Suzuki S."/>
            <person name="Worden A.Z."/>
            <person name="Zauner S."/>
            <person name="Barry K."/>
            <person name="Bell C."/>
            <person name="Bharti A.K."/>
            <person name="Crow J.A."/>
            <person name="Grimwood J."/>
            <person name="Kramer R."/>
            <person name="Lindquist E."/>
            <person name="Lucas S."/>
            <person name="Salamov A."/>
            <person name="McFadden G.I."/>
            <person name="Lane C.E."/>
            <person name="Keeling P.J."/>
            <person name="Gray M.W."/>
            <person name="Grigoriev I.V."/>
            <person name="Archibald J.M."/>
        </authorList>
    </citation>
    <scope>NUCLEOTIDE SEQUENCE</scope>
    <source>
        <strain evidence="19 21">CCMP2712</strain>
    </source>
</reference>
<dbReference type="InterPro" id="IPR002317">
    <property type="entry name" value="Ser-tRNA-ligase_type_1"/>
</dbReference>
<dbReference type="GeneID" id="17305472"/>
<dbReference type="GO" id="GO:0005524">
    <property type="term" value="F:ATP binding"/>
    <property type="evidence" value="ECO:0007669"/>
    <property type="project" value="UniProtKB-KW"/>
</dbReference>
<evidence type="ECO:0000313" key="21">
    <source>
        <dbReference type="Proteomes" id="UP000011087"/>
    </source>
</evidence>
<dbReference type="InterPro" id="IPR010978">
    <property type="entry name" value="tRNA-bd_arm"/>
</dbReference>
<dbReference type="PANTHER" id="PTHR43697:SF1">
    <property type="entry name" value="SERINE--TRNA LIGASE"/>
    <property type="match status" value="1"/>
</dbReference>
<dbReference type="PROSITE" id="PS51257">
    <property type="entry name" value="PROKAR_LIPOPROTEIN"/>
    <property type="match status" value="1"/>
</dbReference>
<dbReference type="Gene3D" id="3.30.930.10">
    <property type="entry name" value="Bira Bifunctional Protein, Domain 2"/>
    <property type="match status" value="1"/>
</dbReference>
<dbReference type="GO" id="GO:0004828">
    <property type="term" value="F:serine-tRNA ligase activity"/>
    <property type="evidence" value="ECO:0007669"/>
    <property type="project" value="UniProtKB-EC"/>
</dbReference>
<dbReference type="RefSeq" id="XP_005835928.1">
    <property type="nucleotide sequence ID" value="XM_005835871.1"/>
</dbReference>
<dbReference type="OrthoDB" id="10264585at2759"/>
<evidence type="ECO:0000259" key="18">
    <source>
        <dbReference type="PROSITE" id="PS50862"/>
    </source>
</evidence>
<dbReference type="AlphaFoldDB" id="L1JKA7"/>
<dbReference type="InterPro" id="IPR002314">
    <property type="entry name" value="aa-tRNA-synt_IIb"/>
</dbReference>
<keyword evidence="9" id="KW-0648">Protein biosynthesis</keyword>
<keyword evidence="21" id="KW-1185">Reference proteome</keyword>
<dbReference type="Gene3D" id="1.10.287.40">
    <property type="entry name" value="Serine-tRNA synthetase, tRNA binding domain"/>
    <property type="match status" value="1"/>
</dbReference>
<dbReference type="InterPro" id="IPR045864">
    <property type="entry name" value="aa-tRNA-synth_II/BPL/LPL"/>
</dbReference>
<dbReference type="PaxDb" id="55529-EKX48948"/>
<evidence type="ECO:0000256" key="12">
    <source>
        <dbReference type="ARBA" id="ARBA00033352"/>
    </source>
</evidence>
<evidence type="ECO:0000256" key="10">
    <source>
        <dbReference type="ARBA" id="ARBA00023146"/>
    </source>
</evidence>
<reference evidence="20" key="3">
    <citation type="submission" date="2015-06" db="UniProtKB">
        <authorList>
            <consortium name="EnsemblProtists"/>
        </authorList>
    </citation>
    <scope>IDENTIFICATION</scope>
</reference>
<evidence type="ECO:0000256" key="13">
    <source>
        <dbReference type="ARBA" id="ARBA00039158"/>
    </source>
</evidence>
<dbReference type="Pfam" id="PF00587">
    <property type="entry name" value="tRNA-synt_2b"/>
    <property type="match status" value="1"/>
</dbReference>
<evidence type="ECO:0000256" key="6">
    <source>
        <dbReference type="ARBA" id="ARBA00022598"/>
    </source>
</evidence>
<gene>
    <name evidence="19" type="ORF">GUITHDRAFT_176846</name>
</gene>
<organism evidence="19">
    <name type="scientific">Guillardia theta (strain CCMP2712)</name>
    <name type="common">Cryptophyte</name>
    <dbReference type="NCBI Taxonomy" id="905079"/>
    <lineage>
        <taxon>Eukaryota</taxon>
        <taxon>Cryptophyceae</taxon>
        <taxon>Pyrenomonadales</taxon>
        <taxon>Geminigeraceae</taxon>
        <taxon>Guillardia</taxon>
    </lineage>
</organism>